<evidence type="ECO:0000313" key="1">
    <source>
        <dbReference type="EMBL" id="KAI4340027.1"/>
    </source>
</evidence>
<sequence>MGPGRDHYSKAEGTQMLQRAFLCYVLVIAAQIVLNSPGGKTFDCTTWSGAGPGLMDAATEGAWAAGHRTGIGKEAGEWTASNFHPYRTNSPYNLERVK</sequence>
<dbReference type="Proteomes" id="UP001057402">
    <property type="component" value="Chromosome 7"/>
</dbReference>
<dbReference type="EMBL" id="CM042886">
    <property type="protein sequence ID" value="KAI4340027.1"/>
    <property type="molecule type" value="Genomic_DNA"/>
</dbReference>
<reference evidence="2" key="1">
    <citation type="journal article" date="2023" name="Front. Plant Sci.">
        <title>Chromosomal-level genome assembly of Melastoma candidum provides insights into trichome evolution.</title>
        <authorList>
            <person name="Zhong Y."/>
            <person name="Wu W."/>
            <person name="Sun C."/>
            <person name="Zou P."/>
            <person name="Liu Y."/>
            <person name="Dai S."/>
            <person name="Zhou R."/>
        </authorList>
    </citation>
    <scope>NUCLEOTIDE SEQUENCE [LARGE SCALE GENOMIC DNA]</scope>
</reference>
<organism evidence="1 2">
    <name type="scientific">Melastoma candidum</name>
    <dbReference type="NCBI Taxonomy" id="119954"/>
    <lineage>
        <taxon>Eukaryota</taxon>
        <taxon>Viridiplantae</taxon>
        <taxon>Streptophyta</taxon>
        <taxon>Embryophyta</taxon>
        <taxon>Tracheophyta</taxon>
        <taxon>Spermatophyta</taxon>
        <taxon>Magnoliopsida</taxon>
        <taxon>eudicotyledons</taxon>
        <taxon>Gunneridae</taxon>
        <taxon>Pentapetalae</taxon>
        <taxon>rosids</taxon>
        <taxon>malvids</taxon>
        <taxon>Myrtales</taxon>
        <taxon>Melastomataceae</taxon>
        <taxon>Melastomatoideae</taxon>
        <taxon>Melastomateae</taxon>
        <taxon>Melastoma</taxon>
    </lineage>
</organism>
<proteinExistence type="predicted"/>
<keyword evidence="2" id="KW-1185">Reference proteome</keyword>
<protein>
    <submittedName>
        <fullName evidence="1">Uncharacterized protein</fullName>
    </submittedName>
</protein>
<evidence type="ECO:0000313" key="2">
    <source>
        <dbReference type="Proteomes" id="UP001057402"/>
    </source>
</evidence>
<comment type="caution">
    <text evidence="1">The sequence shown here is derived from an EMBL/GenBank/DDBJ whole genome shotgun (WGS) entry which is preliminary data.</text>
</comment>
<gene>
    <name evidence="1" type="ORF">MLD38_024904</name>
</gene>
<accession>A0ACB9NUN6</accession>
<name>A0ACB9NUN6_9MYRT</name>